<dbReference type="Gene3D" id="1.10.10.60">
    <property type="entry name" value="Homeodomain-like"/>
    <property type="match status" value="1"/>
</dbReference>
<dbReference type="OrthoDB" id="4379323at2"/>
<dbReference type="EMBL" id="FOHE01000050">
    <property type="protein sequence ID" value="SET86621.1"/>
    <property type="molecule type" value="Genomic_DNA"/>
</dbReference>
<dbReference type="GO" id="GO:0006313">
    <property type="term" value="P:DNA transposition"/>
    <property type="evidence" value="ECO:0007669"/>
    <property type="project" value="InterPro"/>
</dbReference>
<protein>
    <submittedName>
        <fullName evidence="2">Transposase</fullName>
    </submittedName>
</protein>
<dbReference type="GO" id="GO:0003677">
    <property type="term" value="F:DNA binding"/>
    <property type="evidence" value="ECO:0007669"/>
    <property type="project" value="InterPro"/>
</dbReference>
<dbReference type="AlphaFoldDB" id="A0A1I0HR45"/>
<reference evidence="2 3" key="1">
    <citation type="submission" date="2016-10" db="EMBL/GenBank/DDBJ databases">
        <authorList>
            <person name="de Groot N.N."/>
        </authorList>
    </citation>
    <scope>NUCLEOTIDE SEQUENCE [LARGE SCALE GENOMIC DNA]</scope>
    <source>
        <strain evidence="2 3">IBRC-M 10780</strain>
    </source>
</reference>
<accession>A0A1I0HR45</accession>
<dbReference type="Proteomes" id="UP000198618">
    <property type="component" value="Unassembled WGS sequence"/>
</dbReference>
<dbReference type="GO" id="GO:0004803">
    <property type="term" value="F:transposase activity"/>
    <property type="evidence" value="ECO:0007669"/>
    <property type="project" value="InterPro"/>
</dbReference>
<evidence type="ECO:0000313" key="2">
    <source>
        <dbReference type="EMBL" id="SET86621.1"/>
    </source>
</evidence>
<keyword evidence="1" id="KW-0175">Coiled coil</keyword>
<sequence>MGEHRQRYSEEFKKETVKFAQEQQQKKTMREIAAELKLPLSCLHDWMTKYREFENEPVAAEERLKKLEQQLKEKERELMKKDKQLADTEEELAIVKKAVHIFSRPKP</sequence>
<evidence type="ECO:0000313" key="3">
    <source>
        <dbReference type="Proteomes" id="UP000198618"/>
    </source>
</evidence>
<name>A0A1I0HR45_9BACI</name>
<keyword evidence="3" id="KW-1185">Reference proteome</keyword>
<dbReference type="InterPro" id="IPR002514">
    <property type="entry name" value="Transposase_8"/>
</dbReference>
<dbReference type="InterPro" id="IPR009057">
    <property type="entry name" value="Homeodomain-like_sf"/>
</dbReference>
<dbReference type="SUPFAM" id="SSF46689">
    <property type="entry name" value="Homeodomain-like"/>
    <property type="match status" value="1"/>
</dbReference>
<organism evidence="2 3">
    <name type="scientific">Oceanobacillus limi</name>
    <dbReference type="NCBI Taxonomy" id="930131"/>
    <lineage>
        <taxon>Bacteria</taxon>
        <taxon>Bacillati</taxon>
        <taxon>Bacillota</taxon>
        <taxon>Bacilli</taxon>
        <taxon>Bacillales</taxon>
        <taxon>Bacillaceae</taxon>
        <taxon>Oceanobacillus</taxon>
    </lineage>
</organism>
<evidence type="ECO:0000256" key="1">
    <source>
        <dbReference type="SAM" id="Coils"/>
    </source>
</evidence>
<dbReference type="Pfam" id="PF01527">
    <property type="entry name" value="HTH_Tnp_1"/>
    <property type="match status" value="1"/>
</dbReference>
<gene>
    <name evidence="2" type="ORF">SAMN05216389_1502</name>
</gene>
<proteinExistence type="predicted"/>
<feature type="coiled-coil region" evidence="1">
    <location>
        <begin position="50"/>
        <end position="98"/>
    </location>
</feature>
<dbReference type="RefSeq" id="WP_090873210.1">
    <property type="nucleotide sequence ID" value="NZ_FOHE01000050.1"/>
</dbReference>